<sequence length="718" mass="80143">MGVEKSAKEMPPPPLPRRVVDRKAVGGGDGEIMPPPPPVRKAEPMSSKDKAGGPVTPTLPLPMPAMEDGDKDDSGVQIMLPPPSIMQSHTGTPRPTMHAWPKRKPDNGALRAELLSLGETEIKPVVPEGTPSTGEEADLKMKKIPTSTSRRSYEEPQWSGLPSAEYAFEVIKSGVVASKEIISRSDRGYVLLGRDPEQVDIVLAHPSLSRVHAAIQFRKDDPIAYLIDLNSTHGTFLNKKRVQSGKYIAMSVGDVVKFGDSSRIYVLLGPSEASDRTVKIKDPTQEVQKDPVQLERELAVSEQRKKLQEVTWGMDEDAVEEEEETEGAKEELVPENLSKKQRQVLDRIEAKKGKILSMQQELSNIRNKEVSSELTDGQVNRISQLEERMRQLEESIEDSYSNLRENSVSSKSKKRERRKSMEGELDSDNDDFFDRTTEVSSARTTTGSREGQAETENTLKSKQKQYLEEQKMLEKVHGKATLPSNLVRKFAYCRWTCQEYSKASLRLGGEIAGGEADALDSFMSSNDRSILEENLRDLVRRMDKNREKLSKVGDLLSLAQGASLESIPLPSNRKATPPKTLPGTDKLDTVEKAFQVSPPEVTRAPALVSTYGTEAQPEKPQADMRLEPGEIQSERCFLWPPVLTGSPLHSRTSLCLTELDEPDEFKHPSEHKRARRVGPLLPKRTAEHEAQEKGLYDWKPPEDQRGDGRSKLNDKFGY</sequence>
<dbReference type="SUPFAM" id="SSF49879">
    <property type="entry name" value="SMAD/FHA domain"/>
    <property type="match status" value="1"/>
</dbReference>
<feature type="region of interest" description="Disordered" evidence="1">
    <location>
        <begin position="396"/>
        <end position="460"/>
    </location>
</feature>
<name>A0A7S2ZHK6_9RHOD</name>
<dbReference type="InterPro" id="IPR008984">
    <property type="entry name" value="SMAD_FHA_dom_sf"/>
</dbReference>
<evidence type="ECO:0000313" key="3">
    <source>
        <dbReference type="EMBL" id="CAE0039253.1"/>
    </source>
</evidence>
<feature type="compositionally biased region" description="Polar residues" evidence="1">
    <location>
        <begin position="438"/>
        <end position="460"/>
    </location>
</feature>
<dbReference type="PANTHER" id="PTHR23308">
    <property type="entry name" value="NUCLEAR INHIBITOR OF PROTEIN PHOSPHATASE-1"/>
    <property type="match status" value="1"/>
</dbReference>
<gene>
    <name evidence="3" type="ORF">RMAR00112_LOCUS7212</name>
</gene>
<reference evidence="3" key="1">
    <citation type="submission" date="2021-01" db="EMBL/GenBank/DDBJ databases">
        <authorList>
            <person name="Corre E."/>
            <person name="Pelletier E."/>
            <person name="Niang G."/>
            <person name="Scheremetjew M."/>
            <person name="Finn R."/>
            <person name="Kale V."/>
            <person name="Holt S."/>
            <person name="Cochrane G."/>
            <person name="Meng A."/>
            <person name="Brown T."/>
            <person name="Cohen L."/>
        </authorList>
    </citation>
    <scope>NUCLEOTIDE SEQUENCE</scope>
    <source>
        <strain evidence="3">CCMP 769</strain>
    </source>
</reference>
<dbReference type="InterPro" id="IPR000253">
    <property type="entry name" value="FHA_dom"/>
</dbReference>
<feature type="compositionally biased region" description="Acidic residues" evidence="1">
    <location>
        <begin position="314"/>
        <end position="325"/>
    </location>
</feature>
<feature type="compositionally biased region" description="Basic and acidic residues" evidence="1">
    <location>
        <begin position="684"/>
        <end position="718"/>
    </location>
</feature>
<feature type="domain" description="FHA" evidence="2">
    <location>
        <begin position="190"/>
        <end position="242"/>
    </location>
</feature>
<feature type="region of interest" description="Disordered" evidence="1">
    <location>
        <begin position="1"/>
        <end position="105"/>
    </location>
</feature>
<dbReference type="EMBL" id="HBHW01009522">
    <property type="protein sequence ID" value="CAE0039253.1"/>
    <property type="molecule type" value="Transcribed_RNA"/>
</dbReference>
<organism evidence="3">
    <name type="scientific">Rhodosorus marinus</name>
    <dbReference type="NCBI Taxonomy" id="101924"/>
    <lineage>
        <taxon>Eukaryota</taxon>
        <taxon>Rhodophyta</taxon>
        <taxon>Stylonematophyceae</taxon>
        <taxon>Stylonematales</taxon>
        <taxon>Stylonemataceae</taxon>
        <taxon>Rhodosorus</taxon>
    </lineage>
</organism>
<evidence type="ECO:0000256" key="1">
    <source>
        <dbReference type="SAM" id="MobiDB-lite"/>
    </source>
</evidence>
<evidence type="ECO:0000259" key="2">
    <source>
        <dbReference type="PROSITE" id="PS50006"/>
    </source>
</evidence>
<dbReference type="AlphaFoldDB" id="A0A7S2ZHK6"/>
<dbReference type="Gene3D" id="2.60.200.20">
    <property type="match status" value="1"/>
</dbReference>
<protein>
    <recommendedName>
        <fullName evidence="2">FHA domain-containing protein</fullName>
    </recommendedName>
</protein>
<accession>A0A7S2ZHK6</accession>
<proteinExistence type="predicted"/>
<dbReference type="SMART" id="SM00240">
    <property type="entry name" value="FHA"/>
    <property type="match status" value="1"/>
</dbReference>
<dbReference type="InterPro" id="IPR050923">
    <property type="entry name" value="Cell_Proc_Reg/RNA_Proc"/>
</dbReference>
<dbReference type="Pfam" id="PF00498">
    <property type="entry name" value="FHA"/>
    <property type="match status" value="1"/>
</dbReference>
<feature type="region of interest" description="Disordered" evidence="1">
    <location>
        <begin position="664"/>
        <end position="718"/>
    </location>
</feature>
<feature type="region of interest" description="Disordered" evidence="1">
    <location>
        <begin position="124"/>
        <end position="156"/>
    </location>
</feature>
<feature type="compositionally biased region" description="Basic and acidic residues" evidence="1">
    <location>
        <begin position="40"/>
        <end position="51"/>
    </location>
</feature>
<dbReference type="PROSITE" id="PS50006">
    <property type="entry name" value="FHA_DOMAIN"/>
    <property type="match status" value="1"/>
</dbReference>
<feature type="region of interest" description="Disordered" evidence="1">
    <location>
        <begin position="311"/>
        <end position="337"/>
    </location>
</feature>